<reference evidence="3" key="1">
    <citation type="submission" date="2019-03" db="EMBL/GenBank/DDBJ databases">
        <title>Metabolic reconstructions from genomes of highly enriched 'Candidatus Accumulibacter' and 'Candidatus Competibacter' bioreactor populations.</title>
        <authorList>
            <person name="Annavajhala M.K."/>
            <person name="Welles L."/>
            <person name="Abbas B."/>
            <person name="Sorokin D."/>
            <person name="Park H."/>
            <person name="Van Loosdrecht M."/>
            <person name="Chandran K."/>
        </authorList>
    </citation>
    <scope>NUCLEOTIDE SEQUENCE</scope>
    <source>
        <strain evidence="3">SBR_L</strain>
    </source>
</reference>
<dbReference type="NCBIfam" id="TIGR02913">
    <property type="entry name" value="HAF_rpt"/>
    <property type="match status" value="4"/>
</dbReference>
<keyword evidence="1" id="KW-0732">Signal</keyword>
<name>A0ABX1T7R2_9PROT</name>
<comment type="caution">
    <text evidence="3">The sequence shown here is derived from an EMBL/GenBank/DDBJ whole genome shotgun (WGS) entry which is preliminary data.</text>
</comment>
<feature type="domain" description="Ice-binding protein C-terminal" evidence="2">
    <location>
        <begin position="251"/>
        <end position="274"/>
    </location>
</feature>
<gene>
    <name evidence="3" type="ORF">E4Q08_02925</name>
</gene>
<dbReference type="NCBIfam" id="TIGR02595">
    <property type="entry name" value="PEP_CTERM"/>
    <property type="match status" value="1"/>
</dbReference>
<feature type="signal peptide" evidence="1">
    <location>
        <begin position="1"/>
        <end position="29"/>
    </location>
</feature>
<feature type="chain" id="PRO_5046600437" evidence="1">
    <location>
        <begin position="30"/>
        <end position="276"/>
    </location>
</feature>
<dbReference type="Pfam" id="PF07589">
    <property type="entry name" value="PEP-CTERM"/>
    <property type="match status" value="1"/>
</dbReference>
<evidence type="ECO:0000259" key="2">
    <source>
        <dbReference type="Pfam" id="PF07589"/>
    </source>
</evidence>
<evidence type="ECO:0000313" key="3">
    <source>
        <dbReference type="EMBL" id="NMQ04287.1"/>
    </source>
</evidence>
<evidence type="ECO:0000256" key="1">
    <source>
        <dbReference type="SAM" id="SignalP"/>
    </source>
</evidence>
<dbReference type="InterPro" id="IPR013424">
    <property type="entry name" value="Ice-binding_C"/>
</dbReference>
<keyword evidence="4" id="KW-1185">Reference proteome</keyword>
<evidence type="ECO:0000313" key="4">
    <source>
        <dbReference type="Proteomes" id="UP000886469"/>
    </source>
</evidence>
<sequence>MTKNCEEFMNRSSFLRSALVVASCLPALAAAVPTYTAIDLGGATTGLGINASGQVTGETQQVGGNPHAFLYSSGSMTDLGTLGGVESRATSINSVGQITGSSSTTGDASRHAFLYSGGIMTDLGTLGGTYSDGWGINASGQVTGFSSTTGEASWHAFLYFSGIMTDLGTLGGTYSDGKGINALGQVVGTSNISGDADYHAFLYSDGLMYDLNDLLSPGIGTTLTDAHGINDSGQIVANGNNGHAYLLTPDPVPEPGSLLLLATALGSVFGLRRKQQ</sequence>
<proteinExistence type="predicted"/>
<organism evidence="3 4">
    <name type="scientific">Candidatus Accumulibacter contiguus</name>
    <dbReference type="NCBI Taxonomy" id="2954381"/>
    <lineage>
        <taxon>Bacteria</taxon>
        <taxon>Pseudomonadati</taxon>
        <taxon>Pseudomonadota</taxon>
        <taxon>Betaproteobacteria</taxon>
        <taxon>Candidatus Accumulibacter</taxon>
    </lineage>
</organism>
<dbReference type="EMBL" id="SPMX01000006">
    <property type="protein sequence ID" value="NMQ04287.1"/>
    <property type="molecule type" value="Genomic_DNA"/>
</dbReference>
<accession>A0ABX1T7R2</accession>
<dbReference type="InterPro" id="IPR014262">
    <property type="entry name" value="HAF_rpt"/>
</dbReference>
<dbReference type="Proteomes" id="UP000886469">
    <property type="component" value="Unassembled WGS sequence"/>
</dbReference>
<protein>
    <submittedName>
        <fullName evidence="3">PEP-CTERM sorting domain-containing protein</fullName>
    </submittedName>
</protein>